<dbReference type="InterPro" id="IPR045863">
    <property type="entry name" value="CorA_TM1_TM2"/>
</dbReference>
<evidence type="ECO:0000256" key="5">
    <source>
        <dbReference type="SAM" id="MobiDB-lite"/>
    </source>
</evidence>
<feature type="compositionally biased region" description="Basic and acidic residues" evidence="5">
    <location>
        <begin position="590"/>
        <end position="601"/>
    </location>
</feature>
<keyword evidence="4" id="KW-0472">Membrane</keyword>
<comment type="subcellular location">
    <subcellularLocation>
        <location evidence="1">Membrane</location>
        <topology evidence="1">Multi-pass membrane protein</topology>
    </subcellularLocation>
</comment>
<dbReference type="AlphaFoldDB" id="A0A136J9I1"/>
<keyword evidence="7" id="KW-1185">Reference proteome</keyword>
<gene>
    <name evidence="6" type="ORF">Micbo1qcDRAFT_39431</name>
</gene>
<feature type="region of interest" description="Disordered" evidence="5">
    <location>
        <begin position="459"/>
        <end position="562"/>
    </location>
</feature>
<dbReference type="PANTHER" id="PTHR47685">
    <property type="entry name" value="MAGNESIUM TRANSPORT PROTEIN CORA"/>
    <property type="match status" value="1"/>
</dbReference>
<evidence type="ECO:0000256" key="4">
    <source>
        <dbReference type="ARBA" id="ARBA00023136"/>
    </source>
</evidence>
<keyword evidence="3" id="KW-1133">Transmembrane helix</keyword>
<sequence length="611" mass="69334">MSDTIRDVFERQALPESPSRDSLLVHAYLNNARRLHPRRTLDQYFYHGIDTSIRDTDQVVYRYCKHNGIDRKVFMVDQLWLWVIGKDLIITCFPQRWDQPKQDPLNVLDGIIEETNAKTRPPMESVYDLAMLITHRCSGMFDRHRLHDPAYQFLDMFEHSIGIVTDLESQLFSRFNRASEQSTKWLQDHRLRRLGRHSNFFPDIGVETALLVEIKDIRDELGIIGQILDSQLSTLGYFESVVTEEVRGEGPRKSTDAAVLEVRKRSREQCRGIEDRLKDIDRMDQQAERLYVSLRDLLDLKQKHSNVLEARFAGDQAVIAARQGQTIMVFTIVTIIFLPMSFIASFFAINLEDWTAMPLTSGFVSRYMFGIGLSISIPLIVMAITFHEISDTARRFWLWLRLGGLLGGARKRRNSSITTELTTGNIDLRQVLSNFATERDGHGANEYDDDHDEKAVLSRTDVLQPRPGRPSYQHSEPRPSRDSRRRVGDLASSNSTRMRHNRDQQSGDYSVHYAGGISGIGGNSGGGLMSDAARRRRSSAATGARPRKDSILGGGGGATAATGNTNVISWAARSSMDTARHHQQSRRNLNHHDMLEPDLERGAFQPRGLGE</sequence>
<organism evidence="6 7">
    <name type="scientific">Microdochium bolleyi</name>
    <dbReference type="NCBI Taxonomy" id="196109"/>
    <lineage>
        <taxon>Eukaryota</taxon>
        <taxon>Fungi</taxon>
        <taxon>Dikarya</taxon>
        <taxon>Ascomycota</taxon>
        <taxon>Pezizomycotina</taxon>
        <taxon>Sordariomycetes</taxon>
        <taxon>Xylariomycetidae</taxon>
        <taxon>Xylariales</taxon>
        <taxon>Microdochiaceae</taxon>
        <taxon>Microdochium</taxon>
    </lineage>
</organism>
<evidence type="ECO:0000313" key="7">
    <source>
        <dbReference type="Proteomes" id="UP000070501"/>
    </source>
</evidence>
<protein>
    <recommendedName>
        <fullName evidence="8">Cora-like Mg2+ transporter protein-domain-containing protein</fullName>
    </recommendedName>
</protein>
<feature type="compositionally biased region" description="Gly residues" evidence="5">
    <location>
        <begin position="516"/>
        <end position="528"/>
    </location>
</feature>
<dbReference type="STRING" id="196109.A0A136J9I1"/>
<evidence type="ECO:0000256" key="3">
    <source>
        <dbReference type="ARBA" id="ARBA00022989"/>
    </source>
</evidence>
<feature type="compositionally biased region" description="Basic and acidic residues" evidence="5">
    <location>
        <begin position="475"/>
        <end position="488"/>
    </location>
</feature>
<feature type="region of interest" description="Disordered" evidence="5">
    <location>
        <begin position="574"/>
        <end position="611"/>
    </location>
</feature>
<dbReference type="OrthoDB" id="4770870at2759"/>
<dbReference type="SUPFAM" id="SSF144083">
    <property type="entry name" value="Magnesium transport protein CorA, transmembrane region"/>
    <property type="match status" value="1"/>
</dbReference>
<dbReference type="EMBL" id="KQ964247">
    <property type="protein sequence ID" value="KXJ93837.1"/>
    <property type="molecule type" value="Genomic_DNA"/>
</dbReference>
<name>A0A136J9I1_9PEZI</name>
<keyword evidence="2" id="KW-0812">Transmembrane</keyword>
<dbReference type="PANTHER" id="PTHR47685:SF1">
    <property type="entry name" value="MAGNESIUM TRANSPORT PROTEIN CORA"/>
    <property type="match status" value="1"/>
</dbReference>
<evidence type="ECO:0000256" key="1">
    <source>
        <dbReference type="ARBA" id="ARBA00004141"/>
    </source>
</evidence>
<reference evidence="7" key="1">
    <citation type="submission" date="2016-02" db="EMBL/GenBank/DDBJ databases">
        <title>Draft genome sequence of Microdochium bolleyi, a fungal endophyte of beachgrass.</title>
        <authorList>
            <consortium name="DOE Joint Genome Institute"/>
            <person name="David A.S."/>
            <person name="May G."/>
            <person name="Haridas S."/>
            <person name="Lim J."/>
            <person name="Wang M."/>
            <person name="Labutti K."/>
            <person name="Lipzen A."/>
            <person name="Barry K."/>
            <person name="Grigoriev I.V."/>
        </authorList>
    </citation>
    <scope>NUCLEOTIDE SEQUENCE [LARGE SCALE GENOMIC DNA]</scope>
    <source>
        <strain evidence="7">J235TASD1</strain>
    </source>
</reference>
<dbReference type="InterPro" id="IPR050829">
    <property type="entry name" value="CorA_MIT"/>
</dbReference>
<evidence type="ECO:0000313" key="6">
    <source>
        <dbReference type="EMBL" id="KXJ93837.1"/>
    </source>
</evidence>
<dbReference type="Gene3D" id="1.20.58.340">
    <property type="entry name" value="Magnesium transport protein CorA, transmembrane region"/>
    <property type="match status" value="1"/>
</dbReference>
<evidence type="ECO:0008006" key="8">
    <source>
        <dbReference type="Google" id="ProtNLM"/>
    </source>
</evidence>
<dbReference type="InterPro" id="IPR002523">
    <property type="entry name" value="MgTranspt_CorA/ZnTranspt_ZntB"/>
</dbReference>
<dbReference type="Pfam" id="PF01544">
    <property type="entry name" value="CorA"/>
    <property type="match status" value="1"/>
</dbReference>
<dbReference type="InParanoid" id="A0A136J9I1"/>
<proteinExistence type="predicted"/>
<accession>A0A136J9I1</accession>
<evidence type="ECO:0000256" key="2">
    <source>
        <dbReference type="ARBA" id="ARBA00022692"/>
    </source>
</evidence>
<dbReference type="GO" id="GO:0046873">
    <property type="term" value="F:metal ion transmembrane transporter activity"/>
    <property type="evidence" value="ECO:0007669"/>
    <property type="project" value="InterPro"/>
</dbReference>
<dbReference type="GO" id="GO:0016020">
    <property type="term" value="C:membrane"/>
    <property type="evidence" value="ECO:0007669"/>
    <property type="project" value="UniProtKB-SubCell"/>
</dbReference>
<dbReference type="Proteomes" id="UP000070501">
    <property type="component" value="Unassembled WGS sequence"/>
</dbReference>